<evidence type="ECO:0000256" key="6">
    <source>
        <dbReference type="ARBA" id="ARBA00023242"/>
    </source>
</evidence>
<proteinExistence type="predicted"/>
<feature type="compositionally biased region" description="Basic residues" evidence="9">
    <location>
        <begin position="95"/>
        <end position="105"/>
    </location>
</feature>
<evidence type="ECO:0000256" key="2">
    <source>
        <dbReference type="ARBA" id="ARBA00022853"/>
    </source>
</evidence>
<evidence type="ECO:0000259" key="10">
    <source>
        <dbReference type="PROSITE" id="PS50014"/>
    </source>
</evidence>
<dbReference type="AlphaFoldDB" id="A0A218V0C5"/>
<keyword evidence="4 8" id="KW-0103">Bromodomain</keyword>
<dbReference type="InterPro" id="IPR051831">
    <property type="entry name" value="Bromodomain_contain_prot"/>
</dbReference>
<evidence type="ECO:0000256" key="9">
    <source>
        <dbReference type="SAM" id="MobiDB-lite"/>
    </source>
</evidence>
<keyword evidence="5" id="KW-0804">Transcription</keyword>
<name>A0A218V0C5_9PASE</name>
<evidence type="ECO:0000313" key="12">
    <source>
        <dbReference type="Proteomes" id="UP000197619"/>
    </source>
</evidence>
<feature type="compositionally biased region" description="Basic residues" evidence="9">
    <location>
        <begin position="70"/>
        <end position="80"/>
    </location>
</feature>
<dbReference type="GO" id="GO:0006357">
    <property type="term" value="P:regulation of transcription by RNA polymerase II"/>
    <property type="evidence" value="ECO:0007669"/>
    <property type="project" value="TreeGrafter"/>
</dbReference>
<sequence>MGKKHKKHKAEKAEWRSTSAAAYSDYVDKPLEKPLKLVLKVGGNEVTELSGSGHDSSYYDDRSDHERERHKEKKKKKKKKSEKEKEKHLDDEERRKRKEEKKRKREKEQCDTEGETDDFDPGKKVEVEPPPDRPVRACRTQPAENESTPIQQLLEHFLRQLQRKDPHGFFAFPVTDAIAPGYSMIIKHPMDFGTMKEKIAANEYKSVTEFKADFKLMCDNAMTYNRPDTVYYKLAKKILHTGFKMMSKERLLALKRSMSFMQDMDFSQQAALLGDEDTAVEEPIPEVVPVQAETTKKSKKQNKEVISCIFEPEGNACSLTDSTAEEHVLALVEHAADEARDRINRYLPNSKIGYLKKNGDGTLLFSVVNSSDPDAEEEETHPVDLSSLSSKLLPGFTTLGFKDERRNKVTFLTSANTAPSLQNNSIFHDLKPDEMELLYSAYGDETGIQCALR</sequence>
<feature type="region of interest" description="Disordered" evidence="9">
    <location>
        <begin position="1"/>
        <end position="31"/>
    </location>
</feature>
<dbReference type="CDD" id="cd05513">
    <property type="entry name" value="Bromo_brd7_like"/>
    <property type="match status" value="1"/>
</dbReference>
<dbReference type="PRINTS" id="PR00503">
    <property type="entry name" value="BROMODOMAIN"/>
</dbReference>
<feature type="compositionally biased region" description="Basic residues" evidence="9">
    <location>
        <begin position="1"/>
        <end position="10"/>
    </location>
</feature>
<keyword evidence="12" id="KW-1185">Reference proteome</keyword>
<dbReference type="PROSITE" id="PS50014">
    <property type="entry name" value="BROMODOMAIN_2"/>
    <property type="match status" value="1"/>
</dbReference>
<feature type="domain" description="Bromo" evidence="10">
    <location>
        <begin position="162"/>
        <end position="232"/>
    </location>
</feature>
<dbReference type="InterPro" id="IPR001487">
    <property type="entry name" value="Bromodomain"/>
</dbReference>
<evidence type="ECO:0000256" key="7">
    <source>
        <dbReference type="ARBA" id="ARBA00040982"/>
    </source>
</evidence>
<organism evidence="11 12">
    <name type="scientific">Lonchura striata</name>
    <name type="common">white-rumped munia</name>
    <dbReference type="NCBI Taxonomy" id="40157"/>
    <lineage>
        <taxon>Eukaryota</taxon>
        <taxon>Metazoa</taxon>
        <taxon>Chordata</taxon>
        <taxon>Craniata</taxon>
        <taxon>Vertebrata</taxon>
        <taxon>Euteleostomi</taxon>
        <taxon>Archelosauria</taxon>
        <taxon>Archosauria</taxon>
        <taxon>Dinosauria</taxon>
        <taxon>Saurischia</taxon>
        <taxon>Theropoda</taxon>
        <taxon>Coelurosauria</taxon>
        <taxon>Aves</taxon>
        <taxon>Neognathae</taxon>
        <taxon>Neoaves</taxon>
        <taxon>Telluraves</taxon>
        <taxon>Australaves</taxon>
        <taxon>Passeriformes</taxon>
        <taxon>Passeroidea</taxon>
        <taxon>Estrildidae</taxon>
        <taxon>Estrildinae</taxon>
        <taxon>Lonchura</taxon>
    </lineage>
</organism>
<evidence type="ECO:0000256" key="1">
    <source>
        <dbReference type="ARBA" id="ARBA00004123"/>
    </source>
</evidence>
<comment type="caution">
    <text evidence="11">The sequence shown here is derived from an EMBL/GenBank/DDBJ whole genome shotgun (WGS) entry which is preliminary data.</text>
</comment>
<dbReference type="STRING" id="299123.ENSLSDP00000005336"/>
<dbReference type="Pfam" id="PF00439">
    <property type="entry name" value="Bromodomain"/>
    <property type="match status" value="1"/>
</dbReference>
<keyword evidence="2" id="KW-0156">Chromatin regulator</keyword>
<evidence type="ECO:0000256" key="8">
    <source>
        <dbReference type="PROSITE-ProRule" id="PRU00035"/>
    </source>
</evidence>
<feature type="compositionally biased region" description="Basic and acidic residues" evidence="9">
    <location>
        <begin position="81"/>
        <end position="94"/>
    </location>
</feature>
<dbReference type="PANTHER" id="PTHR22881">
    <property type="entry name" value="BROMODOMAIN CONTAINING PROTEIN"/>
    <property type="match status" value="1"/>
</dbReference>
<evidence type="ECO:0000256" key="3">
    <source>
        <dbReference type="ARBA" id="ARBA00023015"/>
    </source>
</evidence>
<dbReference type="PANTHER" id="PTHR22881:SF4">
    <property type="entry name" value="BROMODOMAIN-CONTAINING PROTEIN 9"/>
    <property type="match status" value="1"/>
</dbReference>
<evidence type="ECO:0000256" key="5">
    <source>
        <dbReference type="ARBA" id="ARBA00023163"/>
    </source>
</evidence>
<keyword evidence="6" id="KW-0539">Nucleus</keyword>
<comment type="subcellular location">
    <subcellularLocation>
        <location evidence="1">Nucleus</location>
    </subcellularLocation>
</comment>
<dbReference type="EMBL" id="MUZQ01000083">
    <property type="protein sequence ID" value="OWK59170.1"/>
    <property type="molecule type" value="Genomic_DNA"/>
</dbReference>
<feature type="compositionally biased region" description="Basic and acidic residues" evidence="9">
    <location>
        <begin position="120"/>
        <end position="135"/>
    </location>
</feature>
<feature type="compositionally biased region" description="Basic and acidic residues" evidence="9">
    <location>
        <begin position="57"/>
        <end position="69"/>
    </location>
</feature>
<evidence type="ECO:0000256" key="4">
    <source>
        <dbReference type="ARBA" id="ARBA00023117"/>
    </source>
</evidence>
<dbReference type="GO" id="GO:0006325">
    <property type="term" value="P:chromatin organization"/>
    <property type="evidence" value="ECO:0007669"/>
    <property type="project" value="UniProtKB-KW"/>
</dbReference>
<evidence type="ECO:0000313" key="11">
    <source>
        <dbReference type="EMBL" id="OWK59170.1"/>
    </source>
</evidence>
<dbReference type="Pfam" id="PF12024">
    <property type="entry name" value="DUF3512"/>
    <property type="match status" value="1"/>
</dbReference>
<gene>
    <name evidence="11" type="primary">BRD9_0</name>
    <name evidence="11" type="ORF">RLOC_00001121</name>
</gene>
<dbReference type="SUPFAM" id="SSF47370">
    <property type="entry name" value="Bromodomain"/>
    <property type="match status" value="1"/>
</dbReference>
<feature type="region of interest" description="Disordered" evidence="9">
    <location>
        <begin position="44"/>
        <end position="147"/>
    </location>
</feature>
<dbReference type="InterPro" id="IPR036427">
    <property type="entry name" value="Bromodomain-like_sf"/>
</dbReference>
<dbReference type="Gene3D" id="1.20.920.10">
    <property type="entry name" value="Bromodomain-like"/>
    <property type="match status" value="1"/>
</dbReference>
<dbReference type="GO" id="GO:0005634">
    <property type="term" value="C:nucleus"/>
    <property type="evidence" value="ECO:0007669"/>
    <property type="project" value="UniProtKB-SubCell"/>
</dbReference>
<dbReference type="InterPro" id="IPR021900">
    <property type="entry name" value="DUF3512"/>
</dbReference>
<protein>
    <recommendedName>
        <fullName evidence="7">Bromodomain-containing protein 9</fullName>
    </recommendedName>
</protein>
<keyword evidence="3" id="KW-0805">Transcription regulation</keyword>
<accession>A0A218V0C5</accession>
<dbReference type="Proteomes" id="UP000197619">
    <property type="component" value="Unassembled WGS sequence"/>
</dbReference>
<dbReference type="FunFam" id="1.20.920.10:FF:000022">
    <property type="entry name" value="Putative bromodomain-containing protein 9"/>
    <property type="match status" value="1"/>
</dbReference>
<reference evidence="11 12" key="1">
    <citation type="submission" date="2017-05" db="EMBL/GenBank/DDBJ databases">
        <title>Genome of assembly of the Bengalese finch, Lonchura striata domestica.</title>
        <authorList>
            <person name="Colquitt B.M."/>
            <person name="Brainard M.S."/>
        </authorList>
    </citation>
    <scope>NUCLEOTIDE SEQUENCE [LARGE SCALE GENOMIC DNA]</scope>
    <source>
        <strain evidence="11">White83orange57</strain>
    </source>
</reference>
<dbReference type="SMART" id="SM00297">
    <property type="entry name" value="BROMO"/>
    <property type="match status" value="1"/>
</dbReference>